<protein>
    <recommendedName>
        <fullName evidence="3">Glycosyltransferase family 1 protein</fullName>
    </recommendedName>
</protein>
<keyword evidence="2" id="KW-1185">Reference proteome</keyword>
<dbReference type="OrthoDB" id="647453at2"/>
<gene>
    <name evidence="1" type="ORF">ELQ92_01400</name>
</gene>
<accession>A0A3S4A205</accession>
<dbReference type="AlphaFoldDB" id="A0A3S4A205"/>
<evidence type="ECO:0000313" key="2">
    <source>
        <dbReference type="Proteomes" id="UP000288603"/>
    </source>
</evidence>
<name>A0A3S4A205_9MICO</name>
<dbReference type="Gene3D" id="3.40.50.2000">
    <property type="entry name" value="Glycogen Phosphorylase B"/>
    <property type="match status" value="1"/>
</dbReference>
<reference evidence="1 2" key="1">
    <citation type="submission" date="2018-12" db="EMBL/GenBank/DDBJ databases">
        <authorList>
            <person name="Li F."/>
        </authorList>
    </citation>
    <scope>NUCLEOTIDE SEQUENCE [LARGE SCALE GENOMIC DNA]</scope>
    <source>
        <strain evidence="1 2">8H24J-4-2</strain>
    </source>
</reference>
<evidence type="ECO:0000313" key="1">
    <source>
        <dbReference type="EMBL" id="RWZ67947.1"/>
    </source>
</evidence>
<dbReference type="RefSeq" id="WP_128497175.1">
    <property type="nucleotide sequence ID" value="NZ_RZNC01000001.1"/>
</dbReference>
<sequence>MIRFIAKGAPGGYPGSAYVRTVARAEAASALLGEEVAYTTAEDWLHGPEGTDVLLVERDAVPAELVDAVVSTCRERGVRLVIDLDDDLLSPSSRGRLLDGGYEEAELDGLQRIVAAADAVIVSTAELADRLGDAARDVHVVPNRLSPVVWTDEVETVPTRRPNAAVRVLYMGSATHVDDIAIVRSVFDGRSTRYGSTIELDVVGVLDDDEDWFTRLDVPRGERSYDRFSTWLRRHHRRWDIGIAPLAKTPFNDAKSDLKFLEYTALGLPTVASADSPYAGTDANGAVLVDNDPDVWFSAIEELADSPRRRREAVAASTAYLLDERMLASEDALADWWSVLRPA</sequence>
<dbReference type="SUPFAM" id="SSF53756">
    <property type="entry name" value="UDP-Glycosyltransferase/glycogen phosphorylase"/>
    <property type="match status" value="1"/>
</dbReference>
<evidence type="ECO:0008006" key="3">
    <source>
        <dbReference type="Google" id="ProtNLM"/>
    </source>
</evidence>
<proteinExistence type="predicted"/>
<organism evidence="1 2">
    <name type="scientific">Labedella populi</name>
    <dbReference type="NCBI Taxonomy" id="2498850"/>
    <lineage>
        <taxon>Bacteria</taxon>
        <taxon>Bacillati</taxon>
        <taxon>Actinomycetota</taxon>
        <taxon>Actinomycetes</taxon>
        <taxon>Micrococcales</taxon>
        <taxon>Microbacteriaceae</taxon>
        <taxon>Labedella</taxon>
    </lineage>
</organism>
<comment type="caution">
    <text evidence="1">The sequence shown here is derived from an EMBL/GenBank/DDBJ whole genome shotgun (WGS) entry which is preliminary data.</text>
</comment>
<dbReference type="EMBL" id="RZNC01000001">
    <property type="protein sequence ID" value="RWZ67947.1"/>
    <property type="molecule type" value="Genomic_DNA"/>
</dbReference>
<dbReference type="Proteomes" id="UP000288603">
    <property type="component" value="Unassembled WGS sequence"/>
</dbReference>